<sequence length="300" mass="34673">MKFNDMKDTFLARWLDGKLSKSELDDFEKSQEHQDYSKIIEASNRLYVSPYDKKKAFENLQFNLKQEQKRKKIQLRWITGVAASIIILFGINYFFLDYKTVKAGYGESIAYVLPDQSEVILNSRSQIKYNPFTWKYKRKIKLEGEAYFKVKKGKDFEVLNNGSAVLVLGTEFNVRAFPDYFEVSCFEGKVKAQAGGDSAILIAGNAFRSIGTDTEKYQFSEEIPQWLKGESSFYRVPLLQVIKALEAQYQLKIISENVDVNQKFTGSFTHKDLSLALETVFSTMEIEYRIEKKNTIILSD</sequence>
<evidence type="ECO:0000259" key="2">
    <source>
        <dbReference type="Pfam" id="PF04773"/>
    </source>
</evidence>
<feature type="domain" description="FecR protein" evidence="2">
    <location>
        <begin position="100"/>
        <end position="191"/>
    </location>
</feature>
<evidence type="ECO:0000313" key="5">
    <source>
        <dbReference type="Proteomes" id="UP000732105"/>
    </source>
</evidence>
<feature type="domain" description="Protein FecR C-terminal" evidence="3">
    <location>
        <begin position="232"/>
        <end position="297"/>
    </location>
</feature>
<evidence type="ECO:0000313" key="4">
    <source>
        <dbReference type="EMBL" id="NOU62094.1"/>
    </source>
</evidence>
<keyword evidence="1" id="KW-1133">Transmembrane helix</keyword>
<protein>
    <submittedName>
        <fullName evidence="4">FecR family protein</fullName>
    </submittedName>
</protein>
<dbReference type="Gene3D" id="2.60.120.1440">
    <property type="match status" value="1"/>
</dbReference>
<dbReference type="Proteomes" id="UP000732105">
    <property type="component" value="Unassembled WGS sequence"/>
</dbReference>
<reference evidence="4 5" key="1">
    <citation type="submission" date="2018-12" db="EMBL/GenBank/DDBJ databases">
        <title>Marinifilum JC070 sp. nov., a marine bacterium isolated from Yongle Blue Hole in the South China Sea.</title>
        <authorList>
            <person name="Fu T."/>
        </authorList>
    </citation>
    <scope>NUCLEOTIDE SEQUENCE [LARGE SCALE GENOMIC DNA]</scope>
    <source>
        <strain evidence="4 5">JC070</strain>
    </source>
</reference>
<keyword evidence="1" id="KW-0812">Transmembrane</keyword>
<dbReference type="PIRSF" id="PIRSF018266">
    <property type="entry name" value="FecR"/>
    <property type="match status" value="1"/>
</dbReference>
<proteinExistence type="predicted"/>
<keyword evidence="5" id="KW-1185">Reference proteome</keyword>
<dbReference type="RefSeq" id="WP_171597355.1">
    <property type="nucleotide sequence ID" value="NZ_RZNH01000052.1"/>
</dbReference>
<dbReference type="Pfam" id="PF16344">
    <property type="entry name" value="FecR_C"/>
    <property type="match status" value="1"/>
</dbReference>
<organism evidence="4 5">
    <name type="scientific">Marinifilum caeruleilacunae</name>
    <dbReference type="NCBI Taxonomy" id="2499076"/>
    <lineage>
        <taxon>Bacteria</taxon>
        <taxon>Pseudomonadati</taxon>
        <taxon>Bacteroidota</taxon>
        <taxon>Bacteroidia</taxon>
        <taxon>Marinilabiliales</taxon>
        <taxon>Marinifilaceae</taxon>
    </lineage>
</organism>
<dbReference type="Gene3D" id="3.55.50.30">
    <property type="match status" value="1"/>
</dbReference>
<dbReference type="InterPro" id="IPR006860">
    <property type="entry name" value="FecR"/>
</dbReference>
<feature type="transmembrane region" description="Helical" evidence="1">
    <location>
        <begin position="75"/>
        <end position="96"/>
    </location>
</feature>
<accession>A0ABX1X1A0</accession>
<dbReference type="Pfam" id="PF04773">
    <property type="entry name" value="FecR"/>
    <property type="match status" value="1"/>
</dbReference>
<dbReference type="PANTHER" id="PTHR30273:SF2">
    <property type="entry name" value="PROTEIN FECR"/>
    <property type="match status" value="1"/>
</dbReference>
<comment type="caution">
    <text evidence="4">The sequence shown here is derived from an EMBL/GenBank/DDBJ whole genome shotgun (WGS) entry which is preliminary data.</text>
</comment>
<evidence type="ECO:0000256" key="1">
    <source>
        <dbReference type="SAM" id="Phobius"/>
    </source>
</evidence>
<gene>
    <name evidence="4" type="ORF">ELS83_20030</name>
</gene>
<dbReference type="InterPro" id="IPR012373">
    <property type="entry name" value="Ferrdict_sens_TM"/>
</dbReference>
<dbReference type="EMBL" id="RZNH01000052">
    <property type="protein sequence ID" value="NOU62094.1"/>
    <property type="molecule type" value="Genomic_DNA"/>
</dbReference>
<evidence type="ECO:0000259" key="3">
    <source>
        <dbReference type="Pfam" id="PF16344"/>
    </source>
</evidence>
<dbReference type="InterPro" id="IPR032508">
    <property type="entry name" value="FecR_C"/>
</dbReference>
<name>A0ABX1X1A0_9BACT</name>
<keyword evidence="1" id="KW-0472">Membrane</keyword>
<dbReference type="PANTHER" id="PTHR30273">
    <property type="entry name" value="PERIPLASMIC SIGNAL SENSOR AND SIGMA FACTOR ACTIVATOR FECR-RELATED"/>
    <property type="match status" value="1"/>
</dbReference>